<dbReference type="InterPro" id="IPR009711">
    <property type="entry name" value="UPF0473"/>
</dbReference>
<proteinExistence type="predicted"/>
<evidence type="ECO:0000313" key="1">
    <source>
        <dbReference type="EMBL" id="HIU34849.1"/>
    </source>
</evidence>
<protein>
    <submittedName>
        <fullName evidence="1">DUF1292 domain-containing protein</fullName>
    </submittedName>
</protein>
<dbReference type="Pfam" id="PF06949">
    <property type="entry name" value="DUF1292"/>
    <property type="match status" value="1"/>
</dbReference>
<reference evidence="1" key="2">
    <citation type="journal article" date="2021" name="PeerJ">
        <title>Extensive microbial diversity within the chicken gut microbiome revealed by metagenomics and culture.</title>
        <authorList>
            <person name="Gilroy R."/>
            <person name="Ravi A."/>
            <person name="Getino M."/>
            <person name="Pursley I."/>
            <person name="Horton D.L."/>
            <person name="Alikhan N.F."/>
            <person name="Baker D."/>
            <person name="Gharbi K."/>
            <person name="Hall N."/>
            <person name="Watson M."/>
            <person name="Adriaenssens E.M."/>
            <person name="Foster-Nyarko E."/>
            <person name="Jarju S."/>
            <person name="Secka A."/>
            <person name="Antonio M."/>
            <person name="Oren A."/>
            <person name="Chaudhuri R.R."/>
            <person name="La Ragione R."/>
            <person name="Hildebrand F."/>
            <person name="Pallen M.J."/>
        </authorList>
    </citation>
    <scope>NUCLEOTIDE SEQUENCE</scope>
    <source>
        <strain evidence="1">ChiHcec3-11533</strain>
    </source>
</reference>
<dbReference type="EMBL" id="DVMU01000208">
    <property type="protein sequence ID" value="HIU34849.1"/>
    <property type="molecule type" value="Genomic_DNA"/>
</dbReference>
<comment type="caution">
    <text evidence="1">The sequence shown here is derived from an EMBL/GenBank/DDBJ whole genome shotgun (WGS) entry which is preliminary data.</text>
</comment>
<organism evidence="1 2">
    <name type="scientific">Candidatus Pullichristensenella excrementigallinarum</name>
    <dbReference type="NCBI Taxonomy" id="2840907"/>
    <lineage>
        <taxon>Bacteria</taxon>
        <taxon>Bacillati</taxon>
        <taxon>Bacillota</taxon>
        <taxon>Clostridia</taxon>
        <taxon>Candidatus Pullichristensenella</taxon>
    </lineage>
</organism>
<reference evidence="1" key="1">
    <citation type="submission" date="2020-10" db="EMBL/GenBank/DDBJ databases">
        <authorList>
            <person name="Gilroy R."/>
        </authorList>
    </citation>
    <scope>NUCLEOTIDE SEQUENCE</scope>
    <source>
        <strain evidence="1">ChiHcec3-11533</strain>
    </source>
</reference>
<dbReference type="AlphaFoldDB" id="A0A9D1IF40"/>
<name>A0A9D1IF40_9FIRM</name>
<evidence type="ECO:0000313" key="2">
    <source>
        <dbReference type="Proteomes" id="UP000824072"/>
    </source>
</evidence>
<gene>
    <name evidence="1" type="ORF">IAB02_09815</name>
</gene>
<sequence length="106" mass="12393">MENELDLVVFEDDAGNEITMEVLDYFFYEGNEYALLAEAEEDCGEEECDCCDHERDAYIMRVVPVGDDQEEFVPVEEELADKLIEIVQNELFDEDDDEAYEEDEEK</sequence>
<dbReference type="Proteomes" id="UP000824072">
    <property type="component" value="Unassembled WGS sequence"/>
</dbReference>
<accession>A0A9D1IF40</accession>